<dbReference type="InterPro" id="IPR050645">
    <property type="entry name" value="Histidine_acid_phosphatase"/>
</dbReference>
<accession>A0AAV8WLY7</accession>
<dbReference type="GO" id="GO:0003993">
    <property type="term" value="F:acid phosphatase activity"/>
    <property type="evidence" value="ECO:0007669"/>
    <property type="project" value="UniProtKB-EC"/>
</dbReference>
<dbReference type="InterPro" id="IPR000560">
    <property type="entry name" value="His_Pase_clade-2"/>
</dbReference>
<evidence type="ECO:0000256" key="5">
    <source>
        <dbReference type="ARBA" id="ARBA00022801"/>
    </source>
</evidence>
<sequence length="339" mass="39794">MSAYAALAGLYPPKNSQIWNQNLLWQPIPVHTRASEEDEVLTMRKYCNKYEKLYQNTLDSKYFKKIRATYEDFFEYVSKHSGWNLTDFNEIRTLQTVLDIYNSSNASFIPPWTKTLNNNILIYLAGLAHQRYTFTTELKRLLTGPFWANLVTYFDHVVDNSTNTPRFLMLSAHDTTIVSLLNCMGVYDLLPPDFADTLIWELRKSTSGKYYINLFYKKTNLKPKILTIKNCETDCEFDHFKRILDPITVDSVTWEEECASAGKTFASLKELEDFIEIVENELFISLFKRDSKSLEYMKKYGPKKKFEMPIKIWYFIESYILVIEAANNLRLEENENLGE</sequence>
<evidence type="ECO:0000256" key="4">
    <source>
        <dbReference type="ARBA" id="ARBA00022729"/>
    </source>
</evidence>
<evidence type="ECO:0000256" key="2">
    <source>
        <dbReference type="ARBA" id="ARBA00005375"/>
    </source>
</evidence>
<comment type="similarity">
    <text evidence="2">Belongs to the histidine acid phosphatase family.</text>
</comment>
<evidence type="ECO:0000313" key="8">
    <source>
        <dbReference type="EMBL" id="KAJ8927548.1"/>
    </source>
</evidence>
<evidence type="ECO:0000256" key="3">
    <source>
        <dbReference type="ARBA" id="ARBA00012646"/>
    </source>
</evidence>
<dbReference type="PANTHER" id="PTHR11567:SF211">
    <property type="entry name" value="PROSTATIC ACID PHOSPHATASE"/>
    <property type="match status" value="1"/>
</dbReference>
<keyword evidence="6" id="KW-1015">Disulfide bond</keyword>
<protein>
    <recommendedName>
        <fullName evidence="3">acid phosphatase</fullName>
        <ecNumber evidence="3">3.1.3.2</ecNumber>
    </recommendedName>
</protein>
<evidence type="ECO:0000256" key="6">
    <source>
        <dbReference type="ARBA" id="ARBA00023157"/>
    </source>
</evidence>
<dbReference type="PANTHER" id="PTHR11567">
    <property type="entry name" value="ACID PHOSPHATASE-RELATED"/>
    <property type="match status" value="1"/>
</dbReference>
<dbReference type="SUPFAM" id="SSF53254">
    <property type="entry name" value="Phosphoglycerate mutase-like"/>
    <property type="match status" value="1"/>
</dbReference>
<dbReference type="Proteomes" id="UP001162156">
    <property type="component" value="Unassembled WGS sequence"/>
</dbReference>
<dbReference type="EC" id="3.1.3.2" evidence="3"/>
<gene>
    <name evidence="8" type="ORF">NQ314_019972</name>
</gene>
<dbReference type="Gene3D" id="3.40.50.1240">
    <property type="entry name" value="Phosphoglycerate mutase-like"/>
    <property type="match status" value="1"/>
</dbReference>
<proteinExistence type="inferred from homology"/>
<comment type="catalytic activity">
    <reaction evidence="1">
        <text>a phosphate monoester + H2O = an alcohol + phosphate</text>
        <dbReference type="Rhea" id="RHEA:15017"/>
        <dbReference type="ChEBI" id="CHEBI:15377"/>
        <dbReference type="ChEBI" id="CHEBI:30879"/>
        <dbReference type="ChEBI" id="CHEBI:43474"/>
        <dbReference type="ChEBI" id="CHEBI:67140"/>
        <dbReference type="EC" id="3.1.3.2"/>
    </reaction>
</comment>
<keyword evidence="5" id="KW-0378">Hydrolase</keyword>
<dbReference type="Pfam" id="PF00328">
    <property type="entry name" value="His_Phos_2"/>
    <property type="match status" value="1"/>
</dbReference>
<keyword evidence="9" id="KW-1185">Reference proteome</keyword>
<dbReference type="EMBL" id="JANEYF010005606">
    <property type="protein sequence ID" value="KAJ8927548.1"/>
    <property type="molecule type" value="Genomic_DNA"/>
</dbReference>
<evidence type="ECO:0000256" key="1">
    <source>
        <dbReference type="ARBA" id="ARBA00000032"/>
    </source>
</evidence>
<evidence type="ECO:0000256" key="7">
    <source>
        <dbReference type="ARBA" id="ARBA00023180"/>
    </source>
</evidence>
<keyword evidence="7" id="KW-0325">Glycoprotein</keyword>
<organism evidence="8 9">
    <name type="scientific">Rhamnusium bicolor</name>
    <dbReference type="NCBI Taxonomy" id="1586634"/>
    <lineage>
        <taxon>Eukaryota</taxon>
        <taxon>Metazoa</taxon>
        <taxon>Ecdysozoa</taxon>
        <taxon>Arthropoda</taxon>
        <taxon>Hexapoda</taxon>
        <taxon>Insecta</taxon>
        <taxon>Pterygota</taxon>
        <taxon>Neoptera</taxon>
        <taxon>Endopterygota</taxon>
        <taxon>Coleoptera</taxon>
        <taxon>Polyphaga</taxon>
        <taxon>Cucujiformia</taxon>
        <taxon>Chrysomeloidea</taxon>
        <taxon>Cerambycidae</taxon>
        <taxon>Lepturinae</taxon>
        <taxon>Rhagiini</taxon>
        <taxon>Rhamnusium</taxon>
    </lineage>
</organism>
<name>A0AAV8WLY7_9CUCU</name>
<dbReference type="InterPro" id="IPR029033">
    <property type="entry name" value="His_PPase_superfam"/>
</dbReference>
<dbReference type="CDD" id="cd07061">
    <property type="entry name" value="HP_HAP_like"/>
    <property type="match status" value="1"/>
</dbReference>
<evidence type="ECO:0000313" key="9">
    <source>
        <dbReference type="Proteomes" id="UP001162156"/>
    </source>
</evidence>
<reference evidence="8" key="1">
    <citation type="journal article" date="2023" name="Insect Mol. Biol.">
        <title>Genome sequencing provides insights into the evolution of gene families encoding plant cell wall-degrading enzymes in longhorned beetles.</title>
        <authorList>
            <person name="Shin N.R."/>
            <person name="Okamura Y."/>
            <person name="Kirsch R."/>
            <person name="Pauchet Y."/>
        </authorList>
    </citation>
    <scope>NUCLEOTIDE SEQUENCE</scope>
    <source>
        <strain evidence="8">RBIC_L_NR</strain>
    </source>
</reference>
<keyword evidence="4" id="KW-0732">Signal</keyword>
<dbReference type="AlphaFoldDB" id="A0AAV8WLY7"/>
<comment type="caution">
    <text evidence="8">The sequence shown here is derived from an EMBL/GenBank/DDBJ whole genome shotgun (WGS) entry which is preliminary data.</text>
</comment>